<dbReference type="SUPFAM" id="SSF82771">
    <property type="entry name" value="GIY-YIG endonuclease"/>
    <property type="match status" value="1"/>
</dbReference>
<evidence type="ECO:0000256" key="2">
    <source>
        <dbReference type="SAM" id="MobiDB-lite"/>
    </source>
</evidence>
<proteinExistence type="predicted"/>
<organism evidence="4">
    <name type="scientific">marine sediment metagenome</name>
    <dbReference type="NCBI Taxonomy" id="412755"/>
    <lineage>
        <taxon>unclassified sequences</taxon>
        <taxon>metagenomes</taxon>
        <taxon>ecological metagenomes</taxon>
    </lineage>
</organism>
<dbReference type="InterPro" id="IPR035901">
    <property type="entry name" value="GIY-YIG_endonuc_sf"/>
</dbReference>
<reference evidence="4" key="1">
    <citation type="journal article" date="2015" name="Nature">
        <title>Complex archaea that bridge the gap between prokaryotes and eukaryotes.</title>
        <authorList>
            <person name="Spang A."/>
            <person name="Saw J.H."/>
            <person name="Jorgensen S.L."/>
            <person name="Zaremba-Niedzwiedzka K."/>
            <person name="Martijn J."/>
            <person name="Lind A.E."/>
            <person name="van Eijk R."/>
            <person name="Schleper C."/>
            <person name="Guy L."/>
            <person name="Ettema T.J."/>
        </authorList>
    </citation>
    <scope>NUCLEOTIDE SEQUENCE</scope>
</reference>
<accession>A0A0F9H7Q9</accession>
<name>A0A0F9H7Q9_9ZZZZ</name>
<feature type="domain" description="GIY-YIG" evidence="3">
    <location>
        <begin position="9"/>
        <end position="92"/>
    </location>
</feature>
<evidence type="ECO:0000259" key="3">
    <source>
        <dbReference type="PROSITE" id="PS50164"/>
    </source>
</evidence>
<evidence type="ECO:0000313" key="4">
    <source>
        <dbReference type="EMBL" id="KKM07134.1"/>
    </source>
</evidence>
<dbReference type="SMART" id="SM00496">
    <property type="entry name" value="IENR2"/>
    <property type="match status" value="1"/>
</dbReference>
<dbReference type="EMBL" id="LAZR01015837">
    <property type="protein sequence ID" value="KKM07134.1"/>
    <property type="molecule type" value="Genomic_DNA"/>
</dbReference>
<dbReference type="SUPFAM" id="SSF64496">
    <property type="entry name" value="DNA-binding domain of intron-encoded endonucleases"/>
    <property type="match status" value="1"/>
</dbReference>
<comment type="caution">
    <text evidence="4">The sequence shown here is derived from an EMBL/GenBank/DDBJ whole genome shotgun (WGS) entry which is preliminary data.</text>
</comment>
<dbReference type="AlphaFoldDB" id="A0A0F9H7Q9"/>
<evidence type="ECO:0000256" key="1">
    <source>
        <dbReference type="ARBA" id="ARBA00010045"/>
    </source>
</evidence>
<dbReference type="InterPro" id="IPR003611">
    <property type="entry name" value="NUMOD3"/>
</dbReference>
<protein>
    <recommendedName>
        <fullName evidence="3">GIY-YIG domain-containing protein</fullName>
    </recommendedName>
</protein>
<comment type="similarity">
    <text evidence="1">To endonucleases of group I introns of fungi and phage.</text>
</comment>
<dbReference type="PROSITE" id="PS50164">
    <property type="entry name" value="GIY_YIG"/>
    <property type="match status" value="1"/>
</dbReference>
<gene>
    <name evidence="4" type="ORF">LCGC14_1736930</name>
</gene>
<dbReference type="InterPro" id="IPR000305">
    <property type="entry name" value="GIY-YIG_endonuc"/>
</dbReference>
<sequence>MPLLGIDKVKYYIYMYLDPANVPFYIGKGQGDRYLISKHLTITNRLLRNKIRKVGVTNVKIHFLHENLTEKEAFSWERYWIKYIGRRDLKEGTLCNLTDGGEGTSGHTHTEESKQKMSEALRGKLPWNKGKQMSVEYCRVNSESHKGLQAGEKNILCMVKVILKRLKERYQ</sequence>
<feature type="compositionally biased region" description="Basic and acidic residues" evidence="2">
    <location>
        <begin position="108"/>
        <end position="119"/>
    </location>
</feature>
<feature type="region of interest" description="Disordered" evidence="2">
    <location>
        <begin position="100"/>
        <end position="119"/>
    </location>
</feature>
<dbReference type="Pfam" id="PF07460">
    <property type="entry name" value="NUMOD3"/>
    <property type="match status" value="1"/>
</dbReference>
<dbReference type="GO" id="GO:0003677">
    <property type="term" value="F:DNA binding"/>
    <property type="evidence" value="ECO:0007669"/>
    <property type="project" value="InterPro"/>
</dbReference>